<evidence type="ECO:0000313" key="4">
    <source>
        <dbReference type="EMBL" id="EAY05334.1"/>
    </source>
</evidence>
<dbReference type="VEuPathDB" id="TrichDB:TVAGG3_0601530"/>
<accession>A2DS03</accession>
<dbReference type="OrthoDB" id="3247294at2759"/>
<dbReference type="RefSeq" id="XP_001293516.1">
    <property type="nucleotide sequence ID" value="XM_001293515.1"/>
</dbReference>
<dbReference type="VEuPathDB" id="TrichDB:TVAGG3_0352500"/>
<keyword evidence="6" id="KW-1185">Reference proteome</keyword>
<evidence type="ECO:0000313" key="1">
    <source>
        <dbReference type="EMBL" id="EAX76418.1"/>
    </source>
</evidence>
<dbReference type="EMBL" id="DS124633">
    <property type="protein sequence ID" value="EAX76418.1"/>
    <property type="molecule type" value="Genomic_DNA"/>
</dbReference>
<evidence type="ECO:0000313" key="5">
    <source>
        <dbReference type="EMBL" id="EAY16773.1"/>
    </source>
</evidence>
<dbReference type="KEGG" id="tva:4738033"/>
<name>A2DS03_TRIV3</name>
<dbReference type="EMBL" id="DS113238">
    <property type="protein sequence ID" value="EAY16773.1"/>
    <property type="molecule type" value="Genomic_DNA"/>
</dbReference>
<dbReference type="VEuPathDB" id="TrichDB:TVAGG3_0776420"/>
<sequence>MDFLTLRADATNAEKLAEESDETYEFLTTMLEEEEPRALKYFDKQWRRTKEHWMMLYRGEGDSTNNIAESHFHQLKQTFFLGKKNERIDDIVITLITVVIPNAIIKVQVANVLNEERAVRILTRAGNQIVEQRASKHDECLKLIQHILEIVESRRIEPNVLIPSLKAILNLAQRSLKEE</sequence>
<reference evidence="5" key="1">
    <citation type="submission" date="2006-10" db="EMBL/GenBank/DDBJ databases">
        <authorList>
            <person name="Amadeo P."/>
            <person name="Zhao Q."/>
            <person name="Wortman J."/>
            <person name="Fraser-Liggett C."/>
            <person name="Carlton J."/>
        </authorList>
    </citation>
    <scope>NUCLEOTIDE SEQUENCE</scope>
    <source>
        <strain evidence="5">G3</strain>
    </source>
</reference>
<reference evidence="5" key="2">
    <citation type="journal article" date="2007" name="Science">
        <title>Draft genome sequence of the sexually transmitted pathogen Trichomonas vaginalis.</title>
        <authorList>
            <person name="Carlton J.M."/>
            <person name="Hirt R.P."/>
            <person name="Silva J.C."/>
            <person name="Delcher A.L."/>
            <person name="Schatz M."/>
            <person name="Zhao Q."/>
            <person name="Wortman J.R."/>
            <person name="Bidwell S.L."/>
            <person name="Alsmark U.C.M."/>
            <person name="Besteiro S."/>
            <person name="Sicheritz-Ponten T."/>
            <person name="Noel C.J."/>
            <person name="Dacks J.B."/>
            <person name="Foster P.G."/>
            <person name="Simillion C."/>
            <person name="Van de Peer Y."/>
            <person name="Miranda-Saavedra D."/>
            <person name="Barton G.J."/>
            <person name="Westrop G.D."/>
            <person name="Mueller S."/>
            <person name="Dessi D."/>
            <person name="Fiori P.L."/>
            <person name="Ren Q."/>
            <person name="Paulsen I."/>
            <person name="Zhang H."/>
            <person name="Bastida-Corcuera F.D."/>
            <person name="Simoes-Barbosa A."/>
            <person name="Brown M.T."/>
            <person name="Hayes R.D."/>
            <person name="Mukherjee M."/>
            <person name="Okumura C.Y."/>
            <person name="Schneider R."/>
            <person name="Smith A.J."/>
            <person name="Vanacova S."/>
            <person name="Villalvazo M."/>
            <person name="Haas B.J."/>
            <person name="Pertea M."/>
            <person name="Feldblyum T.V."/>
            <person name="Utterback T.R."/>
            <person name="Shu C.L."/>
            <person name="Osoegawa K."/>
            <person name="de Jong P.J."/>
            <person name="Hrdy I."/>
            <person name="Horvathova L."/>
            <person name="Zubacova Z."/>
            <person name="Dolezal P."/>
            <person name="Malik S.B."/>
            <person name="Logsdon J.M. Jr."/>
            <person name="Henze K."/>
            <person name="Gupta A."/>
            <person name="Wang C.C."/>
            <person name="Dunne R.L."/>
            <person name="Upcroft J.A."/>
            <person name="Upcroft P."/>
            <person name="White O."/>
            <person name="Salzberg S.L."/>
            <person name="Tang P."/>
            <person name="Chiu C.-H."/>
            <person name="Lee Y.-S."/>
            <person name="Embley T.M."/>
            <person name="Coombs G.H."/>
            <person name="Mottram J.C."/>
            <person name="Tachezy J."/>
            <person name="Fraser-Liggett C.M."/>
            <person name="Johnson P.J."/>
        </authorList>
    </citation>
    <scope>NUCLEOTIDE SEQUENCE [LARGE SCALE GENOMIC DNA]</scope>
    <source>
        <strain evidence="5">G3</strain>
    </source>
</reference>
<proteinExistence type="predicted"/>
<dbReference type="PANTHER" id="PTHR48159:SF1">
    <property type="entry name" value="MEMBRANE-ASSOCIATED GIANT PROTEIN ANTIGEN, PUTATIVE-RELATED"/>
    <property type="match status" value="1"/>
</dbReference>
<evidence type="ECO:0000313" key="6">
    <source>
        <dbReference type="Proteomes" id="UP000001542"/>
    </source>
</evidence>
<dbReference type="EMBL" id="DS118561">
    <property type="protein sequence ID" value="EAX80586.1"/>
    <property type="molecule type" value="Genomic_DNA"/>
</dbReference>
<dbReference type="Proteomes" id="UP000001542">
    <property type="component" value="Unassembled WGS sequence"/>
</dbReference>
<dbReference type="KEGG" id="tva:4733826"/>
<dbReference type="EMBL" id="DS113451">
    <property type="protein sequence ID" value="EAY05334.1"/>
    <property type="molecule type" value="Genomic_DNA"/>
</dbReference>
<organism evidence="5 6">
    <name type="scientific">Trichomonas vaginalis (strain ATCC PRA-98 / G3)</name>
    <dbReference type="NCBI Taxonomy" id="412133"/>
    <lineage>
        <taxon>Eukaryota</taxon>
        <taxon>Metamonada</taxon>
        <taxon>Parabasalia</taxon>
        <taxon>Trichomonadida</taxon>
        <taxon>Trichomonadidae</taxon>
        <taxon>Trichomonas</taxon>
    </lineage>
</organism>
<dbReference type="EMBL" id="DS115199">
    <property type="protein sequence ID" value="EAX84794.1"/>
    <property type="molecule type" value="Genomic_DNA"/>
</dbReference>
<gene>
    <name evidence="4" type="ORF">TVAG_153680</name>
    <name evidence="3" type="ORF">TVAG_241630</name>
    <name evidence="5" type="ORF">TVAG_447320</name>
    <name evidence="1" type="ORF">TVAG_581880</name>
    <name evidence="2" type="ORF">TVAG_597880</name>
</gene>
<dbReference type="SMR" id="A2DS03"/>
<dbReference type="AlphaFoldDB" id="A2DS03"/>
<dbReference type="VEuPathDB" id="TrichDB:TVAGG3_0000530"/>
<dbReference type="RefSeq" id="XP_001317557.1">
    <property type="nucleotide sequence ID" value="XM_001317522.1"/>
</dbReference>
<evidence type="ECO:0000313" key="3">
    <source>
        <dbReference type="EMBL" id="EAX84794.1"/>
    </source>
</evidence>
<dbReference type="VEuPathDB" id="TrichDB:TVAG_447320"/>
<evidence type="ECO:0000313" key="2">
    <source>
        <dbReference type="EMBL" id="EAX80586.1"/>
    </source>
</evidence>
<dbReference type="PANTHER" id="PTHR48159">
    <property type="entry name" value="MULE DOMAIN-CONTAINING PROTEIN"/>
    <property type="match status" value="1"/>
</dbReference>
<dbReference type="KEGG" id="tva:4763200"/>
<protein>
    <submittedName>
        <fullName evidence="5">Uncharacterized protein</fullName>
    </submittedName>
</protein>